<accession>A0AAD0KNM9</accession>
<evidence type="ECO:0000256" key="1">
    <source>
        <dbReference type="SAM" id="SignalP"/>
    </source>
</evidence>
<dbReference type="Proteomes" id="UP000249163">
    <property type="component" value="Chromosome"/>
</dbReference>
<sequence length="302" mass="33071">MSLKQNLCSLSLSILLVTSVPVVAFADENVSIPDTQMKQAVHEKYHISKNFVDDLSSKDLLDYFSNIPNLESASYNEKYYKIEYVPKSDLLSIQSNLEPQNYTKTVTETSKEEAERAVALQNNYSSDITPFGTVTTTTSWLKLETSISKYTTNTGGASARFEWLTSPFFRGTDALALGLNANSSVVPGSSSALYKYTFYTDSGNIVTDQIDYTHPNTDASIGISYNMSLTKTSNSLYHAGYMKFTFQPNVSTLTVADAYSLYAHAESALSVAPSVSFPGGGSVRVSPESKFDTVPGHASIQW</sequence>
<protein>
    <submittedName>
        <fullName evidence="2">Uncharacterized protein</fullName>
    </submittedName>
</protein>
<proteinExistence type="predicted"/>
<name>A0AAD0KNM9_9BACL</name>
<dbReference type="RefSeq" id="WP_111505601.1">
    <property type="nucleotide sequence ID" value="NZ_CP021965.1"/>
</dbReference>
<dbReference type="AlphaFoldDB" id="A0AAD0KNM9"/>
<evidence type="ECO:0000313" key="2">
    <source>
        <dbReference type="EMBL" id="AWV35841.1"/>
    </source>
</evidence>
<dbReference type="EMBL" id="CP021965">
    <property type="protein sequence ID" value="AWV35841.1"/>
    <property type="molecule type" value="Genomic_DNA"/>
</dbReference>
<reference evidence="2 3" key="1">
    <citation type="submission" date="2017-06" db="EMBL/GenBank/DDBJ databases">
        <title>Complete genome sequence of Paenibacillus odorifer CBA7130.</title>
        <authorList>
            <person name="Nam Y.-D."/>
            <person name="Kang J."/>
            <person name="Chung W.-H."/>
        </authorList>
    </citation>
    <scope>NUCLEOTIDE SEQUENCE [LARGE SCALE GENOMIC DNA]</scope>
    <source>
        <strain evidence="2 3">CBA7130</strain>
    </source>
</reference>
<evidence type="ECO:0000313" key="3">
    <source>
        <dbReference type="Proteomes" id="UP000249163"/>
    </source>
</evidence>
<gene>
    <name evidence="2" type="ORF">CD191_26295</name>
</gene>
<feature type="signal peptide" evidence="1">
    <location>
        <begin position="1"/>
        <end position="26"/>
    </location>
</feature>
<feature type="chain" id="PRO_5042097884" evidence="1">
    <location>
        <begin position="27"/>
        <end position="302"/>
    </location>
</feature>
<organism evidence="2 3">
    <name type="scientific">Paenibacillus odorifer</name>
    <dbReference type="NCBI Taxonomy" id="189426"/>
    <lineage>
        <taxon>Bacteria</taxon>
        <taxon>Bacillati</taxon>
        <taxon>Bacillota</taxon>
        <taxon>Bacilli</taxon>
        <taxon>Bacillales</taxon>
        <taxon>Paenibacillaceae</taxon>
        <taxon>Paenibacillus</taxon>
    </lineage>
</organism>
<keyword evidence="1" id="KW-0732">Signal</keyword>